<sequence>MNQTSGVPLAGIALSVSASVLFAVLSGYTLLLAPLSGLSIFAWRVVFTVPGALLLLHVRRQWPAFSALLARFCSEPHLWWALPALAALFGVQQWLFMWAPVNGEAMSVAMGYFLLPLTMVLFGRVLYREHLYRMQWLAVACALAGVLHELWLTRALSWPTLVVALGYPPYFVLRRWVKLEPLTGFTLEMLLLLPFALWMLRLEGPASIAVLEHGRFWLLLPGLGLISTVALLCYLASSRLLPLGMMGILGYVEPVLLFMLAITVMGEPMSPARLLTYGPIWLAVALTVLHIAHRQRLFSPDRLIARGVLRGRRRSG</sequence>
<keyword evidence="7 8" id="KW-0472">Membrane</keyword>
<dbReference type="InterPro" id="IPR004626">
    <property type="entry name" value="RarD"/>
</dbReference>
<protein>
    <submittedName>
        <fullName evidence="9">EamA family transporter RarD</fullName>
    </submittedName>
</protein>
<evidence type="ECO:0000256" key="7">
    <source>
        <dbReference type="ARBA" id="ARBA00023136"/>
    </source>
</evidence>
<evidence type="ECO:0000256" key="4">
    <source>
        <dbReference type="ARBA" id="ARBA00022475"/>
    </source>
</evidence>
<feature type="transmembrane region" description="Helical" evidence="8">
    <location>
        <begin position="243"/>
        <end position="262"/>
    </location>
</feature>
<evidence type="ECO:0000256" key="6">
    <source>
        <dbReference type="ARBA" id="ARBA00022989"/>
    </source>
</evidence>
<feature type="transmembrane region" description="Helical" evidence="8">
    <location>
        <begin position="274"/>
        <end position="292"/>
    </location>
</feature>
<feature type="transmembrane region" description="Helical" evidence="8">
    <location>
        <begin position="185"/>
        <end position="202"/>
    </location>
</feature>
<evidence type="ECO:0000313" key="10">
    <source>
        <dbReference type="Proteomes" id="UP000482578"/>
    </source>
</evidence>
<gene>
    <name evidence="9" type="primary">rarD</name>
    <name evidence="9" type="ORF">GZH52_07460</name>
</gene>
<organism evidence="9 10">
    <name type="scientific">Crenobacter caeni</name>
    <dbReference type="NCBI Taxonomy" id="2705474"/>
    <lineage>
        <taxon>Bacteria</taxon>
        <taxon>Pseudomonadati</taxon>
        <taxon>Pseudomonadota</taxon>
        <taxon>Betaproteobacteria</taxon>
        <taxon>Neisseriales</taxon>
        <taxon>Neisseriaceae</taxon>
        <taxon>Crenobacter</taxon>
    </lineage>
</organism>
<feature type="transmembrane region" description="Helical" evidence="8">
    <location>
        <begin position="105"/>
        <end position="127"/>
    </location>
</feature>
<name>A0A6B2KQX4_9NEIS</name>
<evidence type="ECO:0000256" key="1">
    <source>
        <dbReference type="ARBA" id="ARBA00004651"/>
    </source>
</evidence>
<feature type="transmembrane region" description="Helical" evidence="8">
    <location>
        <begin position="40"/>
        <end position="58"/>
    </location>
</feature>
<keyword evidence="5 8" id="KW-0812">Transmembrane</keyword>
<feature type="transmembrane region" description="Helical" evidence="8">
    <location>
        <begin position="214"/>
        <end position="236"/>
    </location>
</feature>
<dbReference type="SUPFAM" id="SSF103481">
    <property type="entry name" value="Multidrug resistance efflux transporter EmrE"/>
    <property type="match status" value="2"/>
</dbReference>
<accession>A0A6B2KQX4</accession>
<keyword evidence="4" id="KW-1003">Cell membrane</keyword>
<feature type="transmembrane region" description="Helical" evidence="8">
    <location>
        <begin position="7"/>
        <end position="28"/>
    </location>
</feature>
<comment type="subcellular location">
    <subcellularLocation>
        <location evidence="1">Cell membrane</location>
        <topology evidence="1">Multi-pass membrane protein</topology>
    </subcellularLocation>
</comment>
<dbReference type="RefSeq" id="WP_163315852.1">
    <property type="nucleotide sequence ID" value="NZ_JAAGAA010000005.1"/>
</dbReference>
<dbReference type="Proteomes" id="UP000482578">
    <property type="component" value="Unassembled WGS sequence"/>
</dbReference>
<keyword evidence="10" id="KW-1185">Reference proteome</keyword>
<dbReference type="EMBL" id="JAAGAA010000005">
    <property type="protein sequence ID" value="NDV12636.1"/>
    <property type="molecule type" value="Genomic_DNA"/>
</dbReference>
<dbReference type="GO" id="GO:0005886">
    <property type="term" value="C:plasma membrane"/>
    <property type="evidence" value="ECO:0007669"/>
    <property type="project" value="UniProtKB-SubCell"/>
</dbReference>
<dbReference type="InterPro" id="IPR037185">
    <property type="entry name" value="EmrE-like"/>
</dbReference>
<evidence type="ECO:0000256" key="3">
    <source>
        <dbReference type="ARBA" id="ARBA00022448"/>
    </source>
</evidence>
<dbReference type="AlphaFoldDB" id="A0A6B2KQX4"/>
<feature type="transmembrane region" description="Helical" evidence="8">
    <location>
        <begin position="78"/>
        <end position="99"/>
    </location>
</feature>
<reference evidence="9 10" key="1">
    <citation type="submission" date="2020-02" db="EMBL/GenBank/DDBJ databases">
        <authorList>
            <person name="Yang Z."/>
        </authorList>
    </citation>
    <scope>NUCLEOTIDE SEQUENCE [LARGE SCALE GENOMIC DNA]</scope>
    <source>
        <strain evidence="9 10">HX-7-9</strain>
    </source>
</reference>
<keyword evidence="3" id="KW-0813">Transport</keyword>
<dbReference type="NCBIfam" id="TIGR00688">
    <property type="entry name" value="rarD"/>
    <property type="match status" value="1"/>
</dbReference>
<evidence type="ECO:0000256" key="5">
    <source>
        <dbReference type="ARBA" id="ARBA00022692"/>
    </source>
</evidence>
<keyword evidence="6 8" id="KW-1133">Transmembrane helix</keyword>
<comment type="similarity">
    <text evidence="2">Belongs to the EamA transporter family.</text>
</comment>
<proteinExistence type="inferred from homology"/>
<evidence type="ECO:0000313" key="9">
    <source>
        <dbReference type="EMBL" id="NDV12636.1"/>
    </source>
</evidence>
<evidence type="ECO:0000256" key="8">
    <source>
        <dbReference type="SAM" id="Phobius"/>
    </source>
</evidence>
<evidence type="ECO:0000256" key="2">
    <source>
        <dbReference type="ARBA" id="ARBA00007362"/>
    </source>
</evidence>
<comment type="caution">
    <text evidence="9">The sequence shown here is derived from an EMBL/GenBank/DDBJ whole genome shotgun (WGS) entry which is preliminary data.</text>
</comment>